<evidence type="ECO:0000256" key="1">
    <source>
        <dbReference type="SAM" id="Phobius"/>
    </source>
</evidence>
<dbReference type="AlphaFoldDB" id="A0A5C6M8K3"/>
<keyword evidence="3" id="KW-1185">Reference proteome</keyword>
<organism evidence="2 3">
    <name type="scientific">Planctomyces bekefii</name>
    <dbReference type="NCBI Taxonomy" id="1653850"/>
    <lineage>
        <taxon>Bacteria</taxon>
        <taxon>Pseudomonadati</taxon>
        <taxon>Planctomycetota</taxon>
        <taxon>Planctomycetia</taxon>
        <taxon>Planctomycetales</taxon>
        <taxon>Planctomycetaceae</taxon>
        <taxon>Planctomyces</taxon>
    </lineage>
</organism>
<feature type="transmembrane region" description="Helical" evidence="1">
    <location>
        <begin position="56"/>
        <end position="80"/>
    </location>
</feature>
<keyword evidence="1" id="KW-1133">Transmembrane helix</keyword>
<proteinExistence type="predicted"/>
<evidence type="ECO:0000313" key="3">
    <source>
        <dbReference type="Proteomes" id="UP000321083"/>
    </source>
</evidence>
<keyword evidence="1" id="KW-0472">Membrane</keyword>
<comment type="caution">
    <text evidence="2">The sequence shown here is derived from an EMBL/GenBank/DDBJ whole genome shotgun (WGS) entry which is preliminary data.</text>
</comment>
<dbReference type="EMBL" id="SRHE01000298">
    <property type="protein sequence ID" value="TWW09364.1"/>
    <property type="molecule type" value="Genomic_DNA"/>
</dbReference>
<dbReference type="Proteomes" id="UP000321083">
    <property type="component" value="Unassembled WGS sequence"/>
</dbReference>
<keyword evidence="1" id="KW-0812">Transmembrane</keyword>
<reference evidence="2 3" key="1">
    <citation type="submission" date="2019-08" db="EMBL/GenBank/DDBJ databases">
        <title>100 year-old enigma solved: identification of Planctomyces bekefii, the type genus and species of the phylum Planctomycetes.</title>
        <authorList>
            <person name="Svetlana D.N."/>
            <person name="Overmann J."/>
        </authorList>
    </citation>
    <scope>NUCLEOTIDE SEQUENCE [LARGE SCALE GENOMIC DNA]</scope>
    <source>
        <strain evidence="2">Phe10_nw2017</strain>
    </source>
</reference>
<accession>A0A5C6M8K3</accession>
<sequence length="126" mass="13881">MAETERISLAAMGRILLGLSVRKLGGAMSFPNAPMSYLQLAVESIGVRWISAVSRLLVSVAGVTEVVLFVLILLIVGIVWGDQSVSGKIDWKSNWCQSLGIWFRSFRMRYFGRRGRRAAAAEGFSD</sequence>
<evidence type="ECO:0000313" key="2">
    <source>
        <dbReference type="EMBL" id="TWW09364.1"/>
    </source>
</evidence>
<reference evidence="2 3" key="2">
    <citation type="submission" date="2019-08" db="EMBL/GenBank/DDBJ databases">
        <authorList>
            <person name="Henke P."/>
        </authorList>
    </citation>
    <scope>NUCLEOTIDE SEQUENCE [LARGE SCALE GENOMIC DNA]</scope>
    <source>
        <strain evidence="2">Phe10_nw2017</strain>
    </source>
</reference>
<name>A0A5C6M8K3_9PLAN</name>
<protein>
    <submittedName>
        <fullName evidence="2">Uncharacterized protein</fullName>
    </submittedName>
</protein>
<gene>
    <name evidence="2" type="ORF">E3A20_15070</name>
</gene>